<dbReference type="EMBL" id="VEVQ02000001">
    <property type="protein sequence ID" value="NHN24563.1"/>
    <property type="molecule type" value="Genomic_DNA"/>
</dbReference>
<name>A0ABX0ILG2_9FLAO</name>
<dbReference type="RefSeq" id="WP_140959743.1">
    <property type="nucleotide sequence ID" value="NZ_VEVQ02000001.1"/>
</dbReference>
<organism evidence="2 3">
    <name type="scientific">Flavobacterium jejuense</name>
    <dbReference type="NCBI Taxonomy" id="1544455"/>
    <lineage>
        <taxon>Bacteria</taxon>
        <taxon>Pseudomonadati</taxon>
        <taxon>Bacteroidota</taxon>
        <taxon>Flavobacteriia</taxon>
        <taxon>Flavobacteriales</taxon>
        <taxon>Flavobacteriaceae</taxon>
        <taxon>Flavobacterium</taxon>
    </lineage>
</organism>
<feature type="domain" description="DUF8202" evidence="1">
    <location>
        <begin position="281"/>
        <end position="446"/>
    </location>
</feature>
<reference evidence="3" key="1">
    <citation type="submission" date="2019-05" db="EMBL/GenBank/DDBJ databases">
        <title>Flavobacterium profundi sp. nov., isolated from a deep-sea seamount.</title>
        <authorList>
            <person name="Zhang D.-C."/>
        </authorList>
    </citation>
    <scope>NUCLEOTIDE SEQUENCE [LARGE SCALE GENOMIC DNA]</scope>
    <source>
        <strain evidence="3">EC11</strain>
    </source>
</reference>
<evidence type="ECO:0000259" key="1">
    <source>
        <dbReference type="Pfam" id="PF26628"/>
    </source>
</evidence>
<gene>
    <name evidence="2" type="ORF">FIA58_002645</name>
</gene>
<reference evidence="2 3" key="3">
    <citation type="submission" date="2020-02" db="EMBL/GenBank/DDBJ databases">
        <title>Flavobacterium profundi sp. nov., isolated from a deep-sea seamount.</title>
        <authorList>
            <person name="Zhang D.-C."/>
        </authorList>
    </citation>
    <scope>NUCLEOTIDE SEQUENCE [LARGE SCALE GENOMIC DNA]</scope>
    <source>
        <strain evidence="2 3">EC11</strain>
    </source>
</reference>
<sequence length="557" mass="60965">MRKLIIISLYKKTIIFYQKKISIILFPLFLFFWTGYSQVGPGGITTQLNIWLKANDGIAAADGVIVNNWVDKSGVRVNNATNSGELSSPVYRTSGTKRINFNSTVEFDGINNGLNFGNDYVFTLAAQAGLNVFVVAKPDITSAAKTAPFVFDFGFYGDRGYGFAIGSHRSYGYTSIGNGGAEFFTTWAGTSEPNVYNYDVNFGTNKNIIINNLVRATTTISLVELDATRIDENSSHQVTSGPISIGRQSKSGNLTFSSDRAFDGLLGEIIHYSKNLSATETLKINSYLAIKYGITLNQTSPNNYLATNGTVIWDATTAGTYNKNIFGIGRDDSTALHQQISKSVNTDGIITISTDTNFTANNASHTAITTNLNYLLVADNGLNTQFDNHISGFALHHMNRIWKVQKMGSAITSVNLKLDNTDADYILLSTDAIFDNSDTKIPITTDAFLNIPLENNMYFTFGNSICYENGSTGTPVSGQNMIISTFDATASQSWIQSIDNGMLILGSKTKGFVITRMDSPETAIINPVEGMLVFDTDDQVMKLYDGTSWVIIKQRCY</sequence>
<comment type="caution">
    <text evidence="2">The sequence shown here is derived from an EMBL/GenBank/DDBJ whole genome shotgun (WGS) entry which is preliminary data.</text>
</comment>
<accession>A0ABX0ILG2</accession>
<protein>
    <recommendedName>
        <fullName evidence="1">DUF8202 domain-containing protein</fullName>
    </recommendedName>
</protein>
<keyword evidence="3" id="KW-1185">Reference proteome</keyword>
<dbReference type="InterPro" id="IPR058515">
    <property type="entry name" value="DUF8202"/>
</dbReference>
<proteinExistence type="predicted"/>
<reference evidence="2 3" key="2">
    <citation type="submission" date="2019-05" db="EMBL/GenBank/DDBJ databases">
        <authorList>
            <person name="Lianzixin W."/>
        </authorList>
    </citation>
    <scope>NUCLEOTIDE SEQUENCE [LARGE SCALE GENOMIC DNA]</scope>
    <source>
        <strain evidence="2 3">EC11</strain>
    </source>
</reference>
<dbReference type="Proteomes" id="UP000817854">
    <property type="component" value="Unassembled WGS sequence"/>
</dbReference>
<dbReference type="Pfam" id="PF26628">
    <property type="entry name" value="DUF8202"/>
    <property type="match status" value="1"/>
</dbReference>
<evidence type="ECO:0000313" key="3">
    <source>
        <dbReference type="Proteomes" id="UP000817854"/>
    </source>
</evidence>
<evidence type="ECO:0000313" key="2">
    <source>
        <dbReference type="EMBL" id="NHN24563.1"/>
    </source>
</evidence>